<dbReference type="InParanoid" id="C5LDM0"/>
<dbReference type="OrthoDB" id="10575508at2759"/>
<evidence type="ECO:0000313" key="1">
    <source>
        <dbReference type="EMBL" id="EER05174.1"/>
    </source>
</evidence>
<keyword evidence="2" id="KW-1185">Reference proteome</keyword>
<accession>C5LDM0</accession>
<dbReference type="AlphaFoldDB" id="C5LDM0"/>
<sequence>MHVWFSFVDATVVEEQARKKRNLDPCEVDAVFTRADPHTVQSSLQAGKLKRITQLGGNEMMH</sequence>
<evidence type="ECO:0000313" key="2">
    <source>
        <dbReference type="Proteomes" id="UP000007800"/>
    </source>
</evidence>
<name>C5LDM0_PERM5</name>
<reference evidence="1 2" key="1">
    <citation type="submission" date="2008-07" db="EMBL/GenBank/DDBJ databases">
        <authorList>
            <person name="El-Sayed N."/>
            <person name="Caler E."/>
            <person name="Inman J."/>
            <person name="Amedeo P."/>
            <person name="Hass B."/>
            <person name="Wortman J."/>
        </authorList>
    </citation>
    <scope>NUCLEOTIDE SEQUENCE [LARGE SCALE GENOMIC DNA]</scope>
    <source>
        <strain evidence="2">ATCC 50983 / TXsc</strain>
    </source>
</reference>
<dbReference type="GeneID" id="9050728"/>
<organism evidence="2">
    <name type="scientific">Perkinsus marinus (strain ATCC 50983 / TXsc)</name>
    <dbReference type="NCBI Taxonomy" id="423536"/>
    <lineage>
        <taxon>Eukaryota</taxon>
        <taxon>Sar</taxon>
        <taxon>Alveolata</taxon>
        <taxon>Perkinsozoa</taxon>
        <taxon>Perkinsea</taxon>
        <taxon>Perkinsida</taxon>
        <taxon>Perkinsidae</taxon>
        <taxon>Perkinsus</taxon>
    </lineage>
</organism>
<dbReference type="RefSeq" id="XP_002773358.1">
    <property type="nucleotide sequence ID" value="XM_002773312.1"/>
</dbReference>
<protein>
    <submittedName>
        <fullName evidence="1">Uncharacterized protein</fullName>
    </submittedName>
</protein>
<proteinExistence type="predicted"/>
<gene>
    <name evidence="1" type="ORF">Pmar_PMAR025810</name>
</gene>
<dbReference type="EMBL" id="GG681035">
    <property type="protein sequence ID" value="EER05174.1"/>
    <property type="molecule type" value="Genomic_DNA"/>
</dbReference>
<dbReference type="Proteomes" id="UP000007800">
    <property type="component" value="Unassembled WGS sequence"/>
</dbReference>
<feature type="non-terminal residue" evidence="1">
    <location>
        <position position="62"/>
    </location>
</feature>